<dbReference type="EMBL" id="CM046394">
    <property type="protein sequence ID" value="KAI8546187.1"/>
    <property type="molecule type" value="Genomic_DNA"/>
</dbReference>
<evidence type="ECO:0000313" key="2">
    <source>
        <dbReference type="Proteomes" id="UP001062846"/>
    </source>
</evidence>
<gene>
    <name evidence="1" type="ORF">RHMOL_Rhmol07G0097900</name>
</gene>
<reference evidence="1" key="1">
    <citation type="submission" date="2022-02" db="EMBL/GenBank/DDBJ databases">
        <title>Plant Genome Project.</title>
        <authorList>
            <person name="Zhang R.-G."/>
        </authorList>
    </citation>
    <scope>NUCLEOTIDE SEQUENCE</scope>
    <source>
        <strain evidence="1">AT1</strain>
    </source>
</reference>
<accession>A0ACC0MYQ9</accession>
<organism evidence="1 2">
    <name type="scientific">Rhododendron molle</name>
    <name type="common">Chinese azalea</name>
    <name type="synonym">Azalea mollis</name>
    <dbReference type="NCBI Taxonomy" id="49168"/>
    <lineage>
        <taxon>Eukaryota</taxon>
        <taxon>Viridiplantae</taxon>
        <taxon>Streptophyta</taxon>
        <taxon>Embryophyta</taxon>
        <taxon>Tracheophyta</taxon>
        <taxon>Spermatophyta</taxon>
        <taxon>Magnoliopsida</taxon>
        <taxon>eudicotyledons</taxon>
        <taxon>Gunneridae</taxon>
        <taxon>Pentapetalae</taxon>
        <taxon>asterids</taxon>
        <taxon>Ericales</taxon>
        <taxon>Ericaceae</taxon>
        <taxon>Ericoideae</taxon>
        <taxon>Rhodoreae</taxon>
        <taxon>Rhododendron</taxon>
    </lineage>
</organism>
<dbReference type="Proteomes" id="UP001062846">
    <property type="component" value="Chromosome 7"/>
</dbReference>
<protein>
    <submittedName>
        <fullName evidence="1">Uncharacterized protein</fullName>
    </submittedName>
</protein>
<comment type="caution">
    <text evidence="1">The sequence shown here is derived from an EMBL/GenBank/DDBJ whole genome shotgun (WGS) entry which is preliminary data.</text>
</comment>
<evidence type="ECO:0000313" key="1">
    <source>
        <dbReference type="EMBL" id="KAI8546187.1"/>
    </source>
</evidence>
<sequence length="152" mass="17104">MMFPASSWSVGVVDEDACCLCIFLAWLFLWCLRIESEAITLCCDLGIFYVKDGVDVEFAMIDSSVVIVLNKQFSSSTFWIPPPAAAKQEQEMSSSQICWPLAVLALFLLSSAFADEVVVLTEDNFEKEVAQDRAALVEFYAPWYYAKRITNL</sequence>
<proteinExistence type="predicted"/>
<name>A0ACC0MYQ9_RHOML</name>
<keyword evidence="2" id="KW-1185">Reference proteome</keyword>